<dbReference type="EMBL" id="PUHR01000153">
    <property type="protein sequence ID" value="KAG0661947.1"/>
    <property type="molecule type" value="Genomic_DNA"/>
</dbReference>
<evidence type="ECO:0000313" key="2">
    <source>
        <dbReference type="Proteomes" id="UP000750334"/>
    </source>
</evidence>
<proteinExistence type="predicted"/>
<accession>A0A9P6W3X7</accession>
<dbReference type="AlphaFoldDB" id="A0A9P6W3X7"/>
<comment type="caution">
    <text evidence="1">The sequence shown here is derived from an EMBL/GenBank/DDBJ whole genome shotgun (WGS) entry which is preliminary data.</text>
</comment>
<organism evidence="1 2">
    <name type="scientific">Maudiozyma exigua</name>
    <name type="common">Yeast</name>
    <name type="synonym">Kazachstania exigua</name>
    <dbReference type="NCBI Taxonomy" id="34358"/>
    <lineage>
        <taxon>Eukaryota</taxon>
        <taxon>Fungi</taxon>
        <taxon>Dikarya</taxon>
        <taxon>Ascomycota</taxon>
        <taxon>Saccharomycotina</taxon>
        <taxon>Saccharomycetes</taxon>
        <taxon>Saccharomycetales</taxon>
        <taxon>Saccharomycetaceae</taxon>
        <taxon>Maudiozyma</taxon>
    </lineage>
</organism>
<evidence type="ECO:0000313" key="1">
    <source>
        <dbReference type="EMBL" id="KAG0661947.1"/>
    </source>
</evidence>
<name>A0A9P6W3X7_MAUEX</name>
<sequence>MATSQEQKILKLIADEQKYDDYISKKCKEHMANKVVVIPENSFLAQALKKTSIRDISQILNTQFIGRIPVNSNYFGGRQFQQNIKHLFNIKRNSYTLHLTQNEELLIYGHKCSTQFPLLNITIKDIREKYNGKSLQNLRLRDIDEKINFEEYHKLRKRERKVLAGNTPISTILGKQRFKKNPSRILSNKTYVLASMKSMKNYRNKTIFFHLHKCCGTKNDSKSNIALHHSNPTALDNINIERDCIQNQFSIRAPIPMSDADSQTLRDEHEIRSDFQSRVQPKAEHPVDKVMYSTYEKTDIDCQLKHIRTDKMLVLLVETTKPLAEQSKHGKNISFKVILIPPAKRYY</sequence>
<reference evidence="1 2" key="1">
    <citation type="submission" date="2020-11" db="EMBL/GenBank/DDBJ databases">
        <title>Kefir isolates.</title>
        <authorList>
            <person name="Marcisauskas S."/>
            <person name="Kim Y."/>
            <person name="Blasche S."/>
        </authorList>
    </citation>
    <scope>NUCLEOTIDE SEQUENCE [LARGE SCALE GENOMIC DNA]</scope>
    <source>
        <strain evidence="1 2">OG2</strain>
    </source>
</reference>
<protein>
    <submittedName>
        <fullName evidence="1">Uncharacterized protein</fullName>
    </submittedName>
</protein>
<dbReference type="Proteomes" id="UP000750334">
    <property type="component" value="Unassembled WGS sequence"/>
</dbReference>
<keyword evidence="2" id="KW-1185">Reference proteome</keyword>
<gene>
    <name evidence="1" type="ORF">C6P45_001236</name>
</gene>